<dbReference type="EMBL" id="BJCE01000193">
    <property type="protein sequence ID" value="GCL38978.1"/>
    <property type="molecule type" value="Genomic_DNA"/>
</dbReference>
<proteinExistence type="predicted"/>
<evidence type="ECO:0000313" key="3">
    <source>
        <dbReference type="Proteomes" id="UP000300142"/>
    </source>
</evidence>
<keyword evidence="1" id="KW-0472">Membrane</keyword>
<dbReference type="RefSeq" id="WP_162501926.1">
    <property type="nucleotide sequence ID" value="NZ_BJCE01000193.1"/>
</dbReference>
<reference evidence="3" key="1">
    <citation type="submission" date="2019-02" db="EMBL/GenBank/DDBJ databases">
        <title>Draft genome sequence of Sphaerospermopsis reniformis NIES-1949.</title>
        <authorList>
            <person name="Yamaguchi H."/>
            <person name="Suzuki S."/>
            <person name="Kawachi M."/>
        </authorList>
    </citation>
    <scope>NUCLEOTIDE SEQUENCE [LARGE SCALE GENOMIC DNA]</scope>
    <source>
        <strain evidence="3">NIES-1949</strain>
    </source>
</reference>
<dbReference type="Proteomes" id="UP000300142">
    <property type="component" value="Unassembled WGS sequence"/>
</dbReference>
<accession>A0A480A6N2</accession>
<dbReference type="AlphaFoldDB" id="A0A480A6N2"/>
<comment type="caution">
    <text evidence="2">The sequence shown here is derived from an EMBL/GenBank/DDBJ whole genome shotgun (WGS) entry which is preliminary data.</text>
</comment>
<keyword evidence="1" id="KW-0812">Transmembrane</keyword>
<keyword evidence="3" id="KW-1185">Reference proteome</keyword>
<protein>
    <submittedName>
        <fullName evidence="2">Uncharacterized protein</fullName>
    </submittedName>
</protein>
<evidence type="ECO:0000313" key="2">
    <source>
        <dbReference type="EMBL" id="GCL38978.1"/>
    </source>
</evidence>
<sequence length="442" mass="49912">MNTDSSNYIVDNSNYQTRQSESYATNQDYSQILNINNLKSVRLIFIYLNTILLLYLSNIDSINQAEKEITNQIPTTAEASKPSTNFLQSIYQFLRFIIPGLWAIVIIVVIIPLIGQFFIAKSFQSTLPTTNSTDHSALVTPKKDIDWTQIEQEVYKSLQNARQGAEDYAAKELDAWVENLTERIDKNFLDWYFGYFNQKQIEYKSFFIGMSNNMGRWLNPNGKSTEESIAEIITEDFQTEFAKRVLRPQISQLRLERIATQTAKLFLKEAGANINQIPRNYQIAQADWNRYLEDLSINVVDSQGNKSSLTWKLIAGGESYVVFKPLITPLLPTIGSKIVAGLAGKAGAKIATKTGTVLAGKVGSVFLDATVGVGILLWDIWDNNHTANIEKPILRENLVDYLELVKDSLLSNPENGMMTIVDEIQRNIMQSLSIAKTLTIKH</sequence>
<evidence type="ECO:0000256" key="1">
    <source>
        <dbReference type="SAM" id="Phobius"/>
    </source>
</evidence>
<feature type="transmembrane region" description="Helical" evidence="1">
    <location>
        <begin position="96"/>
        <end position="119"/>
    </location>
</feature>
<organism evidence="2 3">
    <name type="scientific">Sphaerospermopsis reniformis</name>
    <dbReference type="NCBI Taxonomy" id="531300"/>
    <lineage>
        <taxon>Bacteria</taxon>
        <taxon>Bacillati</taxon>
        <taxon>Cyanobacteriota</taxon>
        <taxon>Cyanophyceae</taxon>
        <taxon>Nostocales</taxon>
        <taxon>Aphanizomenonaceae</taxon>
        <taxon>Sphaerospermopsis</taxon>
    </lineage>
</organism>
<keyword evidence="1" id="KW-1133">Transmembrane helix</keyword>
<gene>
    <name evidence="2" type="ORF">SR1949_40980</name>
</gene>
<name>A0A480A6N2_9CYAN</name>